<dbReference type="SUPFAM" id="SSF52980">
    <property type="entry name" value="Restriction endonuclease-like"/>
    <property type="match status" value="1"/>
</dbReference>
<feature type="domain" description="Putative restriction endonuclease" evidence="2">
    <location>
        <begin position="70"/>
        <end position="240"/>
    </location>
</feature>
<dbReference type="InterPro" id="IPR008538">
    <property type="entry name" value="Uma2"/>
</dbReference>
<gene>
    <name evidence="3" type="ORF">CTER_0022</name>
</gene>
<dbReference type="PANTHER" id="PTHR34107:SF4">
    <property type="entry name" value="SLL1222 PROTEIN"/>
    <property type="match status" value="1"/>
</dbReference>
<dbReference type="PANTHER" id="PTHR34107">
    <property type="entry name" value="SLL0198 PROTEIN-RELATED"/>
    <property type="match status" value="1"/>
</dbReference>
<dbReference type="CDD" id="cd06260">
    <property type="entry name" value="DUF820-like"/>
    <property type="match status" value="1"/>
</dbReference>
<dbReference type="STRING" id="1195236.CTER_0022"/>
<dbReference type="Gene3D" id="3.40.1620.10">
    <property type="entry name" value="YefM-like domain"/>
    <property type="match status" value="1"/>
</dbReference>
<protein>
    <submittedName>
        <fullName evidence="3">Prevent-host-death family protein</fullName>
    </submittedName>
</protein>
<proteinExistence type="inferred from homology"/>
<evidence type="ECO:0000313" key="3">
    <source>
        <dbReference type="EMBL" id="EMS74180.1"/>
    </source>
</evidence>
<keyword evidence="4" id="KW-1185">Reference proteome</keyword>
<name>S0FPM9_RUMCE</name>
<dbReference type="SUPFAM" id="SSF143120">
    <property type="entry name" value="YefM-like"/>
    <property type="match status" value="1"/>
</dbReference>
<dbReference type="InterPro" id="IPR012296">
    <property type="entry name" value="Nuclease_put_TT1808"/>
</dbReference>
<comment type="caution">
    <text evidence="3">The sequence shown here is derived from an EMBL/GenBank/DDBJ whole genome shotgun (WGS) entry which is preliminary data.</text>
</comment>
<dbReference type="NCBIfam" id="TIGR01552">
    <property type="entry name" value="phd_fam"/>
    <property type="match status" value="1"/>
</dbReference>
<evidence type="ECO:0000256" key="1">
    <source>
        <dbReference type="ARBA" id="ARBA00009981"/>
    </source>
</evidence>
<evidence type="ECO:0000313" key="4">
    <source>
        <dbReference type="Proteomes" id="UP000014155"/>
    </source>
</evidence>
<reference evidence="3 4" key="1">
    <citation type="journal article" date="2013" name="Genome Announc.">
        <title>Draft Genome Sequence of the Cellulolytic, Mesophilic, Anaerobic Bacterium Clostridium termitidis Strain CT1112 (DSM 5398).</title>
        <authorList>
            <person name="Lal S."/>
            <person name="Ramachandran U."/>
            <person name="Zhang X."/>
            <person name="Munir R."/>
            <person name="Sparling R."/>
            <person name="Levin D.B."/>
        </authorList>
    </citation>
    <scope>NUCLEOTIDE SEQUENCE [LARGE SCALE GENOMIC DNA]</scope>
    <source>
        <strain evidence="3 4">CT1112</strain>
    </source>
</reference>
<dbReference type="InterPro" id="IPR036165">
    <property type="entry name" value="YefM-like_sf"/>
</dbReference>
<dbReference type="AlphaFoldDB" id="S0FPM9"/>
<evidence type="ECO:0000259" key="2">
    <source>
        <dbReference type="Pfam" id="PF05685"/>
    </source>
</evidence>
<dbReference type="PATRIC" id="fig|1195236.3.peg.20"/>
<dbReference type="Pfam" id="PF05685">
    <property type="entry name" value="Uma2"/>
    <property type="match status" value="1"/>
</dbReference>
<dbReference type="Gene3D" id="3.90.1570.10">
    <property type="entry name" value="tt1808, chain A"/>
    <property type="match status" value="1"/>
</dbReference>
<dbReference type="InterPro" id="IPR011335">
    <property type="entry name" value="Restrct_endonuc-II-like"/>
</dbReference>
<dbReference type="Pfam" id="PF02604">
    <property type="entry name" value="PhdYeFM_antitox"/>
    <property type="match status" value="1"/>
</dbReference>
<accession>S0FPM9</accession>
<dbReference type="RefSeq" id="WP_004622738.1">
    <property type="nucleotide sequence ID" value="NZ_AORV01000002.1"/>
</dbReference>
<comment type="similarity">
    <text evidence="1">Belongs to the phD/YefM antitoxin family.</text>
</comment>
<dbReference type="Proteomes" id="UP000014155">
    <property type="component" value="Unassembled WGS sequence"/>
</dbReference>
<organism evidence="3 4">
    <name type="scientific">Ruminiclostridium cellobioparum subsp. termitidis CT1112</name>
    <dbReference type="NCBI Taxonomy" id="1195236"/>
    <lineage>
        <taxon>Bacteria</taxon>
        <taxon>Bacillati</taxon>
        <taxon>Bacillota</taxon>
        <taxon>Clostridia</taxon>
        <taxon>Eubacteriales</taxon>
        <taxon>Oscillospiraceae</taxon>
        <taxon>Ruminiclostridium</taxon>
    </lineage>
</organism>
<dbReference type="EMBL" id="AORV01000002">
    <property type="protein sequence ID" value="EMS74180.1"/>
    <property type="molecule type" value="Genomic_DNA"/>
</dbReference>
<dbReference type="eggNOG" id="COG4636">
    <property type="taxonomic scope" value="Bacteria"/>
</dbReference>
<sequence length="245" mass="28194">MIVNATDLKNNLGKYLRAVEREDVIITSNGRKIAKLTVYTEEYAADPALTNETVKEKAEAYSLFPREATFEEFLQLSEHGEDRYEYIDGVIYFLATPKTTHQQVLGELFGNFYNWFSGKKCRPLLAPYDITLKRNAENINIVQPDLMVICDLEDKLNEKDSYMGVPSLLVEILSESSRGKDAVKKLDLYMSTGVKEYWIVNPFNREVTLFLFENNDVLKNTTYKNNETVSSYIFEGLKVDLKSIF</sequence>
<dbReference type="InterPro" id="IPR006442">
    <property type="entry name" value="Antitoxin_Phd/YefM"/>
</dbReference>